<dbReference type="Gene3D" id="3.90.320.10">
    <property type="match status" value="1"/>
</dbReference>
<dbReference type="InterPro" id="IPR011335">
    <property type="entry name" value="Restrct_endonuc-II-like"/>
</dbReference>
<organism evidence="2 3">
    <name type="scientific">Ooceraea biroi</name>
    <name type="common">Clonal raider ant</name>
    <name type="synonym">Cerapachys biroi</name>
    <dbReference type="NCBI Taxonomy" id="2015173"/>
    <lineage>
        <taxon>Eukaryota</taxon>
        <taxon>Metazoa</taxon>
        <taxon>Ecdysozoa</taxon>
        <taxon>Arthropoda</taxon>
        <taxon>Hexapoda</taxon>
        <taxon>Insecta</taxon>
        <taxon>Pterygota</taxon>
        <taxon>Neoptera</taxon>
        <taxon>Endopterygota</taxon>
        <taxon>Hymenoptera</taxon>
        <taxon>Apocrita</taxon>
        <taxon>Aculeata</taxon>
        <taxon>Formicoidea</taxon>
        <taxon>Formicidae</taxon>
        <taxon>Dorylinae</taxon>
        <taxon>Ooceraea</taxon>
    </lineage>
</organism>
<dbReference type="SUPFAM" id="SSF52980">
    <property type="entry name" value="Restriction endonuclease-like"/>
    <property type="match status" value="1"/>
</dbReference>
<sequence length="339" mass="38434">MLTASNFGVVCRMRPTTSCAATVKSILFPPSIETAAMQYGRDMEGIARKQIAEKLKKDIASCGLFIDEGNPCLGVSPDGLIDKDGLLEIKCLLSAENMTADEALQKLPQLKTVFDRKNPDKMNQKHRFFYQVQGQLNITRREYCMFAVWTPKSFKIVRVSRDEVFWKDQMLPFLTRFYYKCMLPEILDSRHNRQMPIRNPEYIIEAMQAKDARIKKSASHVQREICTKDESAEQVSPVAASSVAISAHEDQDDDCVIISVSKHDFTDDAKKFFKILDDITSDLSLLEQNILPVHSKLNDESLDAFYASSERRLLSRHKACSTSSSLGLFMLIIARKASK</sequence>
<protein>
    <recommendedName>
        <fullName evidence="1">YqaJ viral recombinase domain-containing protein</fullName>
    </recommendedName>
</protein>
<name>A0A026WXL6_OOCBI</name>
<dbReference type="AlphaFoldDB" id="A0A026WXL6"/>
<dbReference type="InterPro" id="IPR051703">
    <property type="entry name" value="NF-kappa-B_Signaling_Reg"/>
</dbReference>
<accession>A0A026WXL6</accession>
<dbReference type="EMBL" id="KK107065">
    <property type="protein sequence ID" value="EZA60805.1"/>
    <property type="molecule type" value="Genomic_DNA"/>
</dbReference>
<evidence type="ECO:0000313" key="3">
    <source>
        <dbReference type="Proteomes" id="UP000053097"/>
    </source>
</evidence>
<dbReference type="PANTHER" id="PTHR46609">
    <property type="entry name" value="EXONUCLEASE, PHAGE-TYPE/RECB, C-TERMINAL DOMAIN-CONTAINING PROTEIN"/>
    <property type="match status" value="1"/>
</dbReference>
<evidence type="ECO:0000313" key="2">
    <source>
        <dbReference type="EMBL" id="EZA60805.1"/>
    </source>
</evidence>
<dbReference type="OrthoDB" id="7699452at2759"/>
<dbReference type="InterPro" id="IPR019080">
    <property type="entry name" value="YqaJ_viral_recombinase"/>
</dbReference>
<feature type="domain" description="YqaJ viral recombinase" evidence="1">
    <location>
        <begin position="2"/>
        <end position="141"/>
    </location>
</feature>
<dbReference type="PANTHER" id="PTHR46609:SF8">
    <property type="entry name" value="YQAJ VIRAL RECOMBINASE DOMAIN-CONTAINING PROTEIN"/>
    <property type="match status" value="1"/>
</dbReference>
<proteinExistence type="predicted"/>
<gene>
    <name evidence="2" type="ORF">X777_13638</name>
</gene>
<dbReference type="InterPro" id="IPR011604">
    <property type="entry name" value="PDDEXK-like_dom_sf"/>
</dbReference>
<dbReference type="Proteomes" id="UP000053097">
    <property type="component" value="Unassembled WGS sequence"/>
</dbReference>
<keyword evidence="3" id="KW-1185">Reference proteome</keyword>
<dbReference type="OMA" id="XFARETH"/>
<reference evidence="2 3" key="1">
    <citation type="journal article" date="2014" name="Curr. Biol.">
        <title>The genome of the clonal raider ant Cerapachys biroi.</title>
        <authorList>
            <person name="Oxley P.R."/>
            <person name="Ji L."/>
            <person name="Fetter-Pruneda I."/>
            <person name="McKenzie S.K."/>
            <person name="Li C."/>
            <person name="Hu H."/>
            <person name="Zhang G."/>
            <person name="Kronauer D.J."/>
        </authorList>
    </citation>
    <scope>NUCLEOTIDE SEQUENCE [LARGE SCALE GENOMIC DNA]</scope>
</reference>
<dbReference type="GO" id="GO:0006281">
    <property type="term" value="P:DNA repair"/>
    <property type="evidence" value="ECO:0007669"/>
    <property type="project" value="UniProtKB-ARBA"/>
</dbReference>
<dbReference type="CDD" id="cd22343">
    <property type="entry name" value="PDDEXK_lambda_exonuclease-like"/>
    <property type="match status" value="1"/>
</dbReference>
<evidence type="ECO:0000259" key="1">
    <source>
        <dbReference type="Pfam" id="PF09588"/>
    </source>
</evidence>
<dbReference type="Pfam" id="PF09588">
    <property type="entry name" value="YqaJ"/>
    <property type="match status" value="1"/>
</dbReference>